<dbReference type="GO" id="GO:0005737">
    <property type="term" value="C:cytoplasm"/>
    <property type="evidence" value="ECO:0007669"/>
    <property type="project" value="UniProtKB-SubCell"/>
</dbReference>
<dbReference type="InterPro" id="IPR027410">
    <property type="entry name" value="TCP-1-like_intermed_sf"/>
</dbReference>
<dbReference type="Gene3D" id="3.30.260.10">
    <property type="entry name" value="TCP-1-like chaperonin intermediate domain"/>
    <property type="match status" value="1"/>
</dbReference>
<dbReference type="NCBIfam" id="NF009487">
    <property type="entry name" value="PRK12849.1"/>
    <property type="match status" value="1"/>
</dbReference>
<name>A0A379MTI1_9BACT</name>
<feature type="binding site" evidence="6">
    <location>
        <position position="415"/>
    </location>
    <ligand>
        <name>ATP</name>
        <dbReference type="ChEBI" id="CHEBI:30616"/>
    </ligand>
</feature>
<evidence type="ECO:0000256" key="6">
    <source>
        <dbReference type="HAMAP-Rule" id="MF_00600"/>
    </source>
</evidence>
<dbReference type="STRING" id="880526.GCA_000427365_01619"/>
<dbReference type="FunFam" id="1.10.560.10:FF:000001">
    <property type="entry name" value="60 kDa chaperonin"/>
    <property type="match status" value="1"/>
</dbReference>
<dbReference type="SUPFAM" id="SSF54849">
    <property type="entry name" value="GroEL-intermediate domain like"/>
    <property type="match status" value="1"/>
</dbReference>
<dbReference type="InterPro" id="IPR001844">
    <property type="entry name" value="Cpn60/GroEL"/>
</dbReference>
<dbReference type="GO" id="GO:0005524">
    <property type="term" value="F:ATP binding"/>
    <property type="evidence" value="ECO:0007669"/>
    <property type="project" value="UniProtKB-UniRule"/>
</dbReference>
<organism evidence="9 10">
    <name type="scientific">Rikenella microfusus</name>
    <dbReference type="NCBI Taxonomy" id="28139"/>
    <lineage>
        <taxon>Bacteria</taxon>
        <taxon>Pseudomonadati</taxon>
        <taxon>Bacteroidota</taxon>
        <taxon>Bacteroidia</taxon>
        <taxon>Bacteroidales</taxon>
        <taxon>Rikenellaceae</taxon>
        <taxon>Rikenella</taxon>
    </lineage>
</organism>
<proteinExistence type="inferred from homology"/>
<comment type="subunit">
    <text evidence="6 8">Forms a cylinder of 14 subunits composed of two heptameric rings stacked back-to-back. Interacts with the co-chaperonin GroES.</text>
</comment>
<evidence type="ECO:0000256" key="1">
    <source>
        <dbReference type="ARBA" id="ARBA00006607"/>
    </source>
</evidence>
<dbReference type="HAMAP" id="MF_00600">
    <property type="entry name" value="CH60"/>
    <property type="match status" value="1"/>
</dbReference>
<dbReference type="InterPro" id="IPR027413">
    <property type="entry name" value="GROEL-like_equatorial_sf"/>
</dbReference>
<evidence type="ECO:0000313" key="10">
    <source>
        <dbReference type="Proteomes" id="UP000255233"/>
    </source>
</evidence>
<keyword evidence="2 6" id="KW-0547">Nucleotide-binding</keyword>
<dbReference type="SUPFAM" id="SSF52029">
    <property type="entry name" value="GroEL apical domain-like"/>
    <property type="match status" value="1"/>
</dbReference>
<feature type="binding site" evidence="6">
    <location>
        <begin position="29"/>
        <end position="32"/>
    </location>
    <ligand>
        <name>ATP</name>
        <dbReference type="ChEBI" id="CHEBI:30616"/>
    </ligand>
</feature>
<dbReference type="AlphaFoldDB" id="A0A379MTI1"/>
<evidence type="ECO:0000256" key="4">
    <source>
        <dbReference type="ARBA" id="ARBA00023186"/>
    </source>
</evidence>
<dbReference type="NCBIfam" id="TIGR02348">
    <property type="entry name" value="GroEL"/>
    <property type="match status" value="1"/>
</dbReference>
<keyword evidence="3 6" id="KW-0067">ATP-binding</keyword>
<comment type="function">
    <text evidence="6 8">Together with its co-chaperonin GroES, plays an essential role in assisting protein folding. The GroEL-GroES system forms a nano-cage that allows encapsulation of the non-native substrate proteins and provides a physical environment optimized to promote and accelerate protein folding.</text>
</comment>
<dbReference type="NCBIfam" id="NF009489">
    <property type="entry name" value="PRK12851.1"/>
    <property type="match status" value="1"/>
</dbReference>
<dbReference type="InterPro" id="IPR027409">
    <property type="entry name" value="GroEL-like_apical_dom_sf"/>
</dbReference>
<evidence type="ECO:0000256" key="8">
    <source>
        <dbReference type="RuleBase" id="RU000419"/>
    </source>
</evidence>
<gene>
    <name evidence="6 9" type="primary">groL</name>
    <name evidence="6" type="synonym">groEL</name>
    <name evidence="9" type="ORF">NCTC11190_02199</name>
</gene>
<reference evidence="9 10" key="1">
    <citation type="submission" date="2018-06" db="EMBL/GenBank/DDBJ databases">
        <authorList>
            <consortium name="Pathogen Informatics"/>
            <person name="Doyle S."/>
        </authorList>
    </citation>
    <scope>NUCLEOTIDE SEQUENCE [LARGE SCALE GENOMIC DNA]</scope>
    <source>
        <strain evidence="9 10">NCTC11190</strain>
    </source>
</reference>
<dbReference type="GO" id="GO:0140662">
    <property type="term" value="F:ATP-dependent protein folding chaperone"/>
    <property type="evidence" value="ECO:0007669"/>
    <property type="project" value="InterPro"/>
</dbReference>
<evidence type="ECO:0000256" key="7">
    <source>
        <dbReference type="RuleBase" id="RU000418"/>
    </source>
</evidence>
<dbReference type="EMBL" id="UGVL01000001">
    <property type="protein sequence ID" value="SUE34958.1"/>
    <property type="molecule type" value="Genomic_DNA"/>
</dbReference>
<evidence type="ECO:0000256" key="2">
    <source>
        <dbReference type="ARBA" id="ARBA00022741"/>
    </source>
</evidence>
<sequence>MAKQIIFDTDAREQLKAGVDALANAVKVTLGPKGRNVLIDKKFGAPQVTKDGVSVAKEVELEDNVANMGAQLVKEVASKTNDDAGDGTTTATVLAQAIITTGIKNVTAGANPMDLKRGIDKAVEAVVADLQKQSQKVGDDISKIEQVGTISANNDSTIGKLIAEAMSKVKKEGVITVEEAKGTDTHVDVVEGMQFDRGYISPYFITDTEKMEADLEKPYILITDKKVSTMKELLPVLEPVAQSGRALLVIAEDVDGEALSSLVLNKLRGTLKIAAVKAPGFGDRRKEMLQDIAILTGGTVISEETGLKLDAATIDMLGSAEKVTLTKENTTIVNGAGKKDAIKDRVAQIRKQIEASTSDYDKEKLQERLAKLAGGVAVLYVGAATEVEMKEKKDRVDDALAATRAAVAEGIIPGGGVAYIRATKALEKLKGENEDETTGIHIVKRAIEEPLRQIVANAGGEGSVVVNKVKEGKGAYGYNARTDEYEDMFKAGIIDPTKVARVALENAASVASMFLTTECVLADIKEENPAPAMPGGMGGMGGMM</sequence>
<dbReference type="RefSeq" id="WP_027291269.1">
    <property type="nucleotide sequence ID" value="NZ_CANTWR010000035.1"/>
</dbReference>
<dbReference type="NCBIfam" id="NF009488">
    <property type="entry name" value="PRK12850.1"/>
    <property type="match status" value="1"/>
</dbReference>
<evidence type="ECO:0000256" key="3">
    <source>
        <dbReference type="ARBA" id="ARBA00022840"/>
    </source>
</evidence>
<accession>A0A379MTI1</accession>
<dbReference type="GO" id="GO:0016853">
    <property type="term" value="F:isomerase activity"/>
    <property type="evidence" value="ECO:0007669"/>
    <property type="project" value="UniProtKB-KW"/>
</dbReference>
<dbReference type="SUPFAM" id="SSF48592">
    <property type="entry name" value="GroEL equatorial domain-like"/>
    <property type="match status" value="1"/>
</dbReference>
<feature type="binding site" evidence="6">
    <location>
        <begin position="86"/>
        <end position="90"/>
    </location>
    <ligand>
        <name>ATP</name>
        <dbReference type="ChEBI" id="CHEBI:30616"/>
    </ligand>
</feature>
<dbReference type="NCBIfam" id="NF000592">
    <property type="entry name" value="PRK00013.1"/>
    <property type="match status" value="1"/>
</dbReference>
<dbReference type="PRINTS" id="PR00298">
    <property type="entry name" value="CHAPERONIN60"/>
</dbReference>
<dbReference type="EC" id="5.6.1.7" evidence="6"/>
<feature type="binding site" evidence="6">
    <location>
        <position position="50"/>
    </location>
    <ligand>
        <name>ATP</name>
        <dbReference type="ChEBI" id="CHEBI:30616"/>
    </ligand>
</feature>
<comment type="subcellular location">
    <subcellularLocation>
        <location evidence="6">Cytoplasm</location>
    </subcellularLocation>
</comment>
<dbReference type="GO" id="GO:0042026">
    <property type="term" value="P:protein refolding"/>
    <property type="evidence" value="ECO:0007669"/>
    <property type="project" value="UniProtKB-UniRule"/>
</dbReference>
<comment type="caution">
    <text evidence="6">Lacks conserved residue(s) required for the propagation of feature annotation.</text>
</comment>
<dbReference type="GO" id="GO:0051082">
    <property type="term" value="F:unfolded protein binding"/>
    <property type="evidence" value="ECO:0007669"/>
    <property type="project" value="UniProtKB-UniRule"/>
</dbReference>
<keyword evidence="5 6" id="KW-0413">Isomerase</keyword>
<dbReference type="FunFam" id="3.50.7.10:FF:000001">
    <property type="entry name" value="60 kDa chaperonin"/>
    <property type="match status" value="1"/>
</dbReference>
<comment type="similarity">
    <text evidence="1 6 7">Belongs to the chaperonin (HSP60) family.</text>
</comment>
<dbReference type="PANTHER" id="PTHR45633">
    <property type="entry name" value="60 KDA HEAT SHOCK PROTEIN, MITOCHONDRIAL"/>
    <property type="match status" value="1"/>
</dbReference>
<protein>
    <recommendedName>
        <fullName evidence="6">Chaperonin GroEL</fullName>
        <ecNumber evidence="6">5.6.1.7</ecNumber>
    </recommendedName>
    <alternativeName>
        <fullName evidence="6">60 kDa chaperonin</fullName>
    </alternativeName>
    <alternativeName>
        <fullName evidence="6">Chaperonin-60</fullName>
        <shortName evidence="6">Cpn60</shortName>
    </alternativeName>
</protein>
<dbReference type="Proteomes" id="UP000255233">
    <property type="component" value="Unassembled WGS sequence"/>
</dbReference>
<keyword evidence="6" id="KW-0963">Cytoplasm</keyword>
<dbReference type="Pfam" id="PF00118">
    <property type="entry name" value="Cpn60_TCP1"/>
    <property type="match status" value="1"/>
</dbReference>
<keyword evidence="4 6" id="KW-0143">Chaperone</keyword>
<evidence type="ECO:0000313" key="9">
    <source>
        <dbReference type="EMBL" id="SUE34958.1"/>
    </source>
</evidence>
<dbReference type="OrthoDB" id="9766614at2"/>
<dbReference type="Gene3D" id="1.10.560.10">
    <property type="entry name" value="GroEL-like equatorial domain"/>
    <property type="match status" value="1"/>
</dbReference>
<dbReference type="Gene3D" id="3.50.7.10">
    <property type="entry name" value="GroEL"/>
    <property type="match status" value="1"/>
</dbReference>
<feature type="binding site" evidence="6">
    <location>
        <position position="495"/>
    </location>
    <ligand>
        <name>ATP</name>
        <dbReference type="ChEBI" id="CHEBI:30616"/>
    </ligand>
</feature>
<dbReference type="CDD" id="cd03344">
    <property type="entry name" value="GroEL"/>
    <property type="match status" value="1"/>
</dbReference>
<dbReference type="InterPro" id="IPR002423">
    <property type="entry name" value="Cpn60/GroEL/TCP-1"/>
</dbReference>
<keyword evidence="10" id="KW-1185">Reference proteome</keyword>
<evidence type="ECO:0000256" key="5">
    <source>
        <dbReference type="ARBA" id="ARBA00023235"/>
    </source>
</evidence>